<dbReference type="Proteomes" id="UP000814033">
    <property type="component" value="Unassembled WGS sequence"/>
</dbReference>
<name>A0ACB8RQB4_9AGAM</name>
<comment type="caution">
    <text evidence="1">The sequence shown here is derived from an EMBL/GenBank/DDBJ whole genome shotgun (WGS) entry which is preliminary data.</text>
</comment>
<protein>
    <submittedName>
        <fullName evidence="1">Uncharacterized protein</fullName>
    </submittedName>
</protein>
<sequence>MTVGVGCARGVRSLSKHRCERRIEARTGWRGDGIRRGQGRGRDGRDVPLPACARELRGLRGWRAGAGHVGRRRGDGRRAMGRAVYTPTTITAAALRLHLDGLRGAAGRRACLCRRGGRGRRASWGSERRGRRKQEQLDIAEGGVPDVARVENQKREAEAEAEAEAWAIDRRGSVRGRSDVDAARSQRRSARQQQHIVGRQATPGARVGTLGGGGARTDAALSESGRRMPCVACPPTADGRRRRSRTQPGLSKLEKLGCGAQGEKHILDVLSTLSRHTAATRRDVDVDRHALTVETHGDGARACITLTCLPTVREDVQGCMWGCVAAASRSLSVCRCLARVRRPRSRRHPESTLAVP</sequence>
<dbReference type="EMBL" id="MU275929">
    <property type="protein sequence ID" value="KAI0046273.1"/>
    <property type="molecule type" value="Genomic_DNA"/>
</dbReference>
<proteinExistence type="predicted"/>
<accession>A0ACB8RQB4</accession>
<reference evidence="1" key="1">
    <citation type="submission" date="2021-02" db="EMBL/GenBank/DDBJ databases">
        <authorList>
            <consortium name="DOE Joint Genome Institute"/>
            <person name="Ahrendt S."/>
            <person name="Looney B.P."/>
            <person name="Miyauchi S."/>
            <person name="Morin E."/>
            <person name="Drula E."/>
            <person name="Courty P.E."/>
            <person name="Chicoki N."/>
            <person name="Fauchery L."/>
            <person name="Kohler A."/>
            <person name="Kuo A."/>
            <person name="Labutti K."/>
            <person name="Pangilinan J."/>
            <person name="Lipzen A."/>
            <person name="Riley R."/>
            <person name="Andreopoulos W."/>
            <person name="He G."/>
            <person name="Johnson J."/>
            <person name="Barry K.W."/>
            <person name="Grigoriev I.V."/>
            <person name="Nagy L."/>
            <person name="Hibbett D."/>
            <person name="Henrissat B."/>
            <person name="Matheny P.B."/>
            <person name="Labbe J."/>
            <person name="Martin F."/>
        </authorList>
    </citation>
    <scope>NUCLEOTIDE SEQUENCE</scope>
    <source>
        <strain evidence="1">FP105234-sp</strain>
    </source>
</reference>
<organism evidence="1 2">
    <name type="scientific">Auriscalpium vulgare</name>
    <dbReference type="NCBI Taxonomy" id="40419"/>
    <lineage>
        <taxon>Eukaryota</taxon>
        <taxon>Fungi</taxon>
        <taxon>Dikarya</taxon>
        <taxon>Basidiomycota</taxon>
        <taxon>Agaricomycotina</taxon>
        <taxon>Agaricomycetes</taxon>
        <taxon>Russulales</taxon>
        <taxon>Auriscalpiaceae</taxon>
        <taxon>Auriscalpium</taxon>
    </lineage>
</organism>
<gene>
    <name evidence="1" type="ORF">FA95DRAFT_1401249</name>
</gene>
<keyword evidence="2" id="KW-1185">Reference proteome</keyword>
<evidence type="ECO:0000313" key="2">
    <source>
        <dbReference type="Proteomes" id="UP000814033"/>
    </source>
</evidence>
<evidence type="ECO:0000313" key="1">
    <source>
        <dbReference type="EMBL" id="KAI0046273.1"/>
    </source>
</evidence>
<reference evidence="1" key="2">
    <citation type="journal article" date="2022" name="New Phytol.">
        <title>Evolutionary transition to the ectomycorrhizal habit in the genomes of a hyperdiverse lineage of mushroom-forming fungi.</title>
        <authorList>
            <person name="Looney B."/>
            <person name="Miyauchi S."/>
            <person name="Morin E."/>
            <person name="Drula E."/>
            <person name="Courty P.E."/>
            <person name="Kohler A."/>
            <person name="Kuo A."/>
            <person name="LaButti K."/>
            <person name="Pangilinan J."/>
            <person name="Lipzen A."/>
            <person name="Riley R."/>
            <person name="Andreopoulos W."/>
            <person name="He G."/>
            <person name="Johnson J."/>
            <person name="Nolan M."/>
            <person name="Tritt A."/>
            <person name="Barry K.W."/>
            <person name="Grigoriev I.V."/>
            <person name="Nagy L.G."/>
            <person name="Hibbett D."/>
            <person name="Henrissat B."/>
            <person name="Matheny P.B."/>
            <person name="Labbe J."/>
            <person name="Martin F.M."/>
        </authorList>
    </citation>
    <scope>NUCLEOTIDE SEQUENCE</scope>
    <source>
        <strain evidence="1">FP105234-sp</strain>
    </source>
</reference>